<evidence type="ECO:0000256" key="1">
    <source>
        <dbReference type="ARBA" id="ARBA00004123"/>
    </source>
</evidence>
<dbReference type="InParanoid" id="A0A136J8H3"/>
<evidence type="ECO:0000256" key="3">
    <source>
        <dbReference type="ARBA" id="ARBA00022679"/>
    </source>
</evidence>
<dbReference type="InterPro" id="IPR016849">
    <property type="entry name" value="Rtt109"/>
</dbReference>
<dbReference type="PANTHER" id="PTHR31571">
    <property type="entry name" value="ALTERED INHERITANCE OF MITOCHONDRIA PROTEIN 6"/>
    <property type="match status" value="1"/>
</dbReference>
<evidence type="ECO:0000256" key="4">
    <source>
        <dbReference type="ARBA" id="ARBA00022763"/>
    </source>
</evidence>
<evidence type="ECO:0000256" key="2">
    <source>
        <dbReference type="ARBA" id="ARBA00013184"/>
    </source>
</evidence>
<proteinExistence type="predicted"/>
<dbReference type="InterPro" id="IPR013178">
    <property type="entry name" value="Histone_AcTrfase_Rtt109/CBP"/>
</dbReference>
<dbReference type="GO" id="GO:0032931">
    <property type="term" value="F:histone H3K56 acetyltransferase activity"/>
    <property type="evidence" value="ECO:0007669"/>
    <property type="project" value="TreeGrafter"/>
</dbReference>
<evidence type="ECO:0000313" key="10">
    <source>
        <dbReference type="EMBL" id="KXJ93442.1"/>
    </source>
</evidence>
<dbReference type="GO" id="GO:0005634">
    <property type="term" value="C:nucleus"/>
    <property type="evidence" value="ECO:0007669"/>
    <property type="project" value="UniProtKB-SubCell"/>
</dbReference>
<accession>A0A136J8H3</accession>
<dbReference type="SMART" id="SM01250">
    <property type="entry name" value="KAT11"/>
    <property type="match status" value="1"/>
</dbReference>
<dbReference type="Proteomes" id="UP000070501">
    <property type="component" value="Unassembled WGS sequence"/>
</dbReference>
<evidence type="ECO:0000256" key="9">
    <source>
        <dbReference type="ARBA" id="ARBA00048940"/>
    </source>
</evidence>
<dbReference type="FunCoup" id="A0A136J8H3">
    <property type="interactions" value="25"/>
</dbReference>
<evidence type="ECO:0000256" key="7">
    <source>
        <dbReference type="ARBA" id="ARBA00023163"/>
    </source>
</evidence>
<dbReference type="GO" id="GO:0006974">
    <property type="term" value="P:DNA damage response"/>
    <property type="evidence" value="ECO:0007669"/>
    <property type="project" value="UniProtKB-KW"/>
</dbReference>
<sequence length="539" mass="59781">MISRNTESSSRGEVPRSLVFELENVLPKGHKFQAHHLATPPTVCDALCHPPTLPSSADSSKRRPTKPPKTYCEKHFLAISIDSRSGNSEDQVLVLGLEIYIYTTAFSTIIFVAKADSTGYLSTLNLPKGTPSPIREVTATFVKYLVKTRYRRGTQLVVNLFARSQDQYLFPGSIKNKNKHVLDDRGLVKWWCRVVNGLLENDDTQKGLDGGCSRVHGYLVVPGLDKYETRALIPRTAAASSNWTLAHPLEHVSPYNAFPDVYGTNIPPRCLIPTFPDDPKARFVEELEEATPQKLKTAGRWKGPQNLDEFWEMMAYRQECSSGRMTGFLWIVFDPKTRVSLTGKILAGDKSDDAHKKGTGKKKKTKLRGRIKPRAPKVKTTKAKFPKKTETPHYYWPETGRGKVILDDDGYKRAVELLLHLEFKDITVATTSTTRWLKEVNVGTEWSLEVVGQRELPSGAPDASSDVPTINNLAGIVRKKRTAEGPSDGEPVQTLDTSIVRKKPKTEGAVEHAVGTAALGAGQVNVLSTGLVRKKTKPS</sequence>
<dbReference type="OrthoDB" id="3361892at2759"/>
<evidence type="ECO:0000256" key="8">
    <source>
        <dbReference type="ARBA" id="ARBA00023242"/>
    </source>
</evidence>
<keyword evidence="6" id="KW-0805">Transcription regulation</keyword>
<dbReference type="STRING" id="196109.A0A136J8H3"/>
<evidence type="ECO:0000256" key="5">
    <source>
        <dbReference type="ARBA" id="ARBA00022990"/>
    </source>
</evidence>
<evidence type="ECO:0000313" key="11">
    <source>
        <dbReference type="Proteomes" id="UP000070501"/>
    </source>
</evidence>
<gene>
    <name evidence="10" type="ORF">Micbo1qcDRAFT_223066</name>
</gene>
<dbReference type="EMBL" id="KQ964248">
    <property type="protein sequence ID" value="KXJ93442.1"/>
    <property type="molecule type" value="Genomic_DNA"/>
</dbReference>
<comment type="catalytic activity">
    <reaction evidence="9">
        <text>L-lysyl-[histone] + acetyl-CoA = N(6)-acetyl-L-lysyl-[histone] + CoA + H(+)</text>
        <dbReference type="Rhea" id="RHEA:21992"/>
        <dbReference type="Rhea" id="RHEA-COMP:9845"/>
        <dbReference type="Rhea" id="RHEA-COMP:11338"/>
        <dbReference type="ChEBI" id="CHEBI:15378"/>
        <dbReference type="ChEBI" id="CHEBI:29969"/>
        <dbReference type="ChEBI" id="CHEBI:57287"/>
        <dbReference type="ChEBI" id="CHEBI:57288"/>
        <dbReference type="ChEBI" id="CHEBI:61930"/>
        <dbReference type="EC" id="2.3.1.48"/>
    </reaction>
    <physiologicalReaction direction="left-to-right" evidence="9">
        <dbReference type="Rhea" id="RHEA:21993"/>
    </physiologicalReaction>
</comment>
<comment type="subcellular location">
    <subcellularLocation>
        <location evidence="1">Nucleus</location>
    </subcellularLocation>
</comment>
<dbReference type="PROSITE" id="PS51728">
    <property type="entry name" value="RTT109_HAT"/>
    <property type="match status" value="1"/>
</dbReference>
<protein>
    <recommendedName>
        <fullName evidence="2">histone acetyltransferase</fullName>
        <ecNumber evidence="2">2.3.1.48</ecNumber>
    </recommendedName>
</protein>
<evidence type="ECO:0000256" key="6">
    <source>
        <dbReference type="ARBA" id="ARBA00023015"/>
    </source>
</evidence>
<organism evidence="10 11">
    <name type="scientific">Microdochium bolleyi</name>
    <dbReference type="NCBI Taxonomy" id="196109"/>
    <lineage>
        <taxon>Eukaryota</taxon>
        <taxon>Fungi</taxon>
        <taxon>Dikarya</taxon>
        <taxon>Ascomycota</taxon>
        <taxon>Pezizomycotina</taxon>
        <taxon>Sordariomycetes</taxon>
        <taxon>Xylariomycetidae</taxon>
        <taxon>Xylariales</taxon>
        <taxon>Microdochiaceae</taxon>
        <taxon>Microdochium</taxon>
    </lineage>
</organism>
<keyword evidence="5" id="KW-0007">Acetylation</keyword>
<keyword evidence="4" id="KW-0227">DNA damage</keyword>
<name>A0A136J8H3_9PEZI</name>
<dbReference type="Pfam" id="PF08214">
    <property type="entry name" value="HAT_KAT11"/>
    <property type="match status" value="1"/>
</dbReference>
<dbReference type="EC" id="2.3.1.48" evidence="2"/>
<keyword evidence="11" id="KW-1185">Reference proteome</keyword>
<dbReference type="InterPro" id="IPR051236">
    <property type="entry name" value="HAT_RTT109-like"/>
</dbReference>
<dbReference type="GO" id="GO:0006355">
    <property type="term" value="P:regulation of DNA-templated transcription"/>
    <property type="evidence" value="ECO:0007669"/>
    <property type="project" value="InterPro"/>
</dbReference>
<keyword evidence="8" id="KW-0539">Nucleus</keyword>
<reference evidence="11" key="1">
    <citation type="submission" date="2016-02" db="EMBL/GenBank/DDBJ databases">
        <title>Draft genome sequence of Microdochium bolleyi, a fungal endophyte of beachgrass.</title>
        <authorList>
            <consortium name="DOE Joint Genome Institute"/>
            <person name="David A.S."/>
            <person name="May G."/>
            <person name="Haridas S."/>
            <person name="Lim J."/>
            <person name="Wang M."/>
            <person name="Labutti K."/>
            <person name="Lipzen A."/>
            <person name="Barry K."/>
            <person name="Grigoriev I.V."/>
        </authorList>
    </citation>
    <scope>NUCLEOTIDE SEQUENCE [LARGE SCALE GENOMIC DNA]</scope>
    <source>
        <strain evidence="11">J235TASD1</strain>
    </source>
</reference>
<keyword evidence="3" id="KW-0808">Transferase</keyword>
<dbReference type="AlphaFoldDB" id="A0A136J8H3"/>
<keyword evidence="7" id="KW-0804">Transcription</keyword>
<dbReference type="PANTHER" id="PTHR31571:SF2">
    <property type="entry name" value="HISTONE ACETYLTRANSFERASE RTT109"/>
    <property type="match status" value="1"/>
</dbReference>